<keyword evidence="2" id="KW-0472">Membrane</keyword>
<dbReference type="RefSeq" id="WP_075067540.1">
    <property type="nucleotide sequence ID" value="NZ_LKAJ02000001.1"/>
</dbReference>
<feature type="transmembrane region" description="Helical" evidence="2">
    <location>
        <begin position="39"/>
        <end position="59"/>
    </location>
</feature>
<dbReference type="AlphaFoldDB" id="A0A0Q9YDU4"/>
<reference evidence="4" key="3">
    <citation type="submission" date="2021-06" db="EMBL/GenBank/DDBJ databases">
        <title>Genomic Description and Analysis of Intracellular Bacteria, Candidatus Berkiella cookevillensis and Candidatus Berkiella aquae.</title>
        <authorList>
            <person name="Kidane D.T."/>
            <person name="Mehari Y.T."/>
            <person name="Rice F.C."/>
            <person name="Arivett B.A."/>
            <person name="Farone A.L."/>
            <person name="Berk S.G."/>
            <person name="Farone M.B."/>
        </authorList>
    </citation>
    <scope>NUCLEOTIDE SEQUENCE</scope>
    <source>
        <strain evidence="4">HT99</strain>
    </source>
</reference>
<proteinExistence type="predicted"/>
<accession>A0A0Q9YDU4</accession>
<keyword evidence="2" id="KW-0812">Transmembrane</keyword>
<name>A0A0Q9YDU4_9GAMM</name>
<keyword evidence="1" id="KW-0175">Coiled coil</keyword>
<comment type="caution">
    <text evidence="3">The sequence shown here is derived from an EMBL/GenBank/DDBJ whole genome shotgun (WGS) entry which is preliminary data.</text>
</comment>
<evidence type="ECO:0000313" key="5">
    <source>
        <dbReference type="Proteomes" id="UP000051497"/>
    </source>
</evidence>
<gene>
    <name evidence="4" type="ORF">HT99x_000690</name>
    <name evidence="3" type="ORF">HT99x_02948</name>
</gene>
<evidence type="ECO:0000313" key="3">
    <source>
        <dbReference type="EMBL" id="KRG18662.1"/>
    </source>
</evidence>
<dbReference type="EMBL" id="LKAJ02000001">
    <property type="protein sequence ID" value="MCS5709934.1"/>
    <property type="molecule type" value="Genomic_DNA"/>
</dbReference>
<evidence type="ECO:0000256" key="2">
    <source>
        <dbReference type="SAM" id="Phobius"/>
    </source>
</evidence>
<evidence type="ECO:0000256" key="1">
    <source>
        <dbReference type="SAM" id="Coils"/>
    </source>
</evidence>
<keyword evidence="5" id="KW-1185">Reference proteome</keyword>
<dbReference type="EMBL" id="LKAJ01000019">
    <property type="protein sequence ID" value="KRG18662.1"/>
    <property type="molecule type" value="Genomic_DNA"/>
</dbReference>
<sequence length="359" mass="39842">MGILQTLGKFIQDSLQTNVAKEVSDDISDIYYNFKRPRAIWCLGSTVFVGAGCAALFVAESTTYGYFGPIVLQALPFLGTVGTKIAVGTIGAWAGGSVGHNGAKFVAQEFYSRRYDVSNSAYVYTDEDINRIIANNPHYYPPTKDLEQGGGDLSAEEKAQHVAELKNLLNFLRDNIVDHKDEESTAHDSYKLAFLSALRTSNLDPAMELWAANNAKREMRKQLSVVKAKYLSDRGAQFVSDGQVRREEIDDEDESESHDLGGMRSVSISMHAQPSTTLPVPPLKDGITGFKHMQRQAKGLTDGKFYPLDKDSANKGRETLTNNKNAQLLVNLKAVYQTQAQRQKVEEQVLPSRLRELLR</sequence>
<protein>
    <submittedName>
        <fullName evidence="3">Uncharacterized protein</fullName>
    </submittedName>
</protein>
<dbReference type="Proteomes" id="UP000051497">
    <property type="component" value="Unassembled WGS sequence"/>
</dbReference>
<reference evidence="4" key="2">
    <citation type="journal article" date="2016" name="Genome Announc.">
        <title>Draft Genome Sequences of Two Novel Amoeba-Resistant Intranuclear Bacteria, 'Candidatus Berkiella cookevillensis' and 'Candidatus Berkiella aquae'.</title>
        <authorList>
            <person name="Mehari Y.T."/>
            <person name="Arivett B.A."/>
            <person name="Farone A.L."/>
            <person name="Gunderson J.H."/>
            <person name="Farone M.B."/>
        </authorList>
    </citation>
    <scope>NUCLEOTIDE SEQUENCE</scope>
    <source>
        <strain evidence="4">HT99</strain>
    </source>
</reference>
<feature type="coiled-coil region" evidence="1">
    <location>
        <begin position="155"/>
        <end position="182"/>
    </location>
</feature>
<evidence type="ECO:0000313" key="4">
    <source>
        <dbReference type="EMBL" id="MCS5709934.1"/>
    </source>
</evidence>
<organism evidence="3">
    <name type="scientific">Candidatus Berkiella aquae</name>
    <dbReference type="NCBI Taxonomy" id="295108"/>
    <lineage>
        <taxon>Bacteria</taxon>
        <taxon>Pseudomonadati</taxon>
        <taxon>Pseudomonadota</taxon>
        <taxon>Gammaproteobacteria</taxon>
        <taxon>Candidatus Berkiellales</taxon>
        <taxon>Candidatus Berkiellaceae</taxon>
        <taxon>Candidatus Berkiella</taxon>
    </lineage>
</organism>
<reference evidence="3" key="1">
    <citation type="submission" date="2015-09" db="EMBL/GenBank/DDBJ databases">
        <title>Draft Genome Sequences of Two Novel Amoeba-resistant Intranuclear Bacteria, Candidatus Berkiella cookevillensis and Candidatus Berkiella aquae.</title>
        <authorList>
            <person name="Mehari Y.T."/>
            <person name="Arivett B.A."/>
            <person name="Farone A.L."/>
            <person name="Gunderson J.H."/>
            <person name="Farone M.B."/>
        </authorList>
    </citation>
    <scope>NUCLEOTIDE SEQUENCE [LARGE SCALE GENOMIC DNA]</scope>
    <source>
        <strain evidence="3">HT99</strain>
    </source>
</reference>
<keyword evidence="2" id="KW-1133">Transmembrane helix</keyword>